<protein>
    <submittedName>
        <fullName evidence="1">Uncharacterized protein</fullName>
    </submittedName>
</protein>
<sequence>SREELELLFVQIVCLDDAIVDEIKSSMEGDTKQAIDDFDGAIVAGELDDLLDNTKEVFEVVQSMIQLLHLDLCLQTLTHVTNGLLKFLKMCIDEEDMSTATATTGGKAIEKFSKDELQHNGKLSFVLQQLEQMWEKFCQAYNTQTSRDRHNTETVLIDIWQNMNQWQKDVYDIVGPLFSDCVRSLKTTVHLIERNEHASNSELETNQKETKENGINANCLDLFYLRLFNFFFFFFL</sequence>
<reference evidence="1 2" key="1">
    <citation type="journal article" date="2013" name="Curr. Biol.">
        <title>The Genome of the Foraminiferan Reticulomyxa filosa.</title>
        <authorList>
            <person name="Glockner G."/>
            <person name="Hulsmann N."/>
            <person name="Schleicher M."/>
            <person name="Noegel A.A."/>
            <person name="Eichinger L."/>
            <person name="Gallinger C."/>
            <person name="Pawlowski J."/>
            <person name="Sierra R."/>
            <person name="Euteneuer U."/>
            <person name="Pillet L."/>
            <person name="Moustafa A."/>
            <person name="Platzer M."/>
            <person name="Groth M."/>
            <person name="Szafranski K."/>
            <person name="Schliwa M."/>
        </authorList>
    </citation>
    <scope>NUCLEOTIDE SEQUENCE [LARGE SCALE GENOMIC DNA]</scope>
</reference>
<accession>X6MV66</accession>
<organism evidence="1 2">
    <name type="scientific">Reticulomyxa filosa</name>
    <dbReference type="NCBI Taxonomy" id="46433"/>
    <lineage>
        <taxon>Eukaryota</taxon>
        <taxon>Sar</taxon>
        <taxon>Rhizaria</taxon>
        <taxon>Retaria</taxon>
        <taxon>Foraminifera</taxon>
        <taxon>Monothalamids</taxon>
        <taxon>Reticulomyxidae</taxon>
        <taxon>Reticulomyxa</taxon>
    </lineage>
</organism>
<evidence type="ECO:0000313" key="1">
    <source>
        <dbReference type="EMBL" id="ETO17863.1"/>
    </source>
</evidence>
<keyword evidence="2" id="KW-1185">Reference proteome</keyword>
<evidence type="ECO:0000313" key="2">
    <source>
        <dbReference type="Proteomes" id="UP000023152"/>
    </source>
</evidence>
<proteinExistence type="predicted"/>
<dbReference type="Proteomes" id="UP000023152">
    <property type="component" value="Unassembled WGS sequence"/>
</dbReference>
<dbReference type="AlphaFoldDB" id="X6MV66"/>
<name>X6MV66_RETFI</name>
<feature type="non-terminal residue" evidence="1">
    <location>
        <position position="1"/>
    </location>
</feature>
<dbReference type="EMBL" id="ASPP01015857">
    <property type="protein sequence ID" value="ETO17863.1"/>
    <property type="molecule type" value="Genomic_DNA"/>
</dbReference>
<comment type="caution">
    <text evidence="1">The sequence shown here is derived from an EMBL/GenBank/DDBJ whole genome shotgun (WGS) entry which is preliminary data.</text>
</comment>
<gene>
    <name evidence="1" type="ORF">RFI_19445</name>
</gene>